<dbReference type="AlphaFoldDB" id="A0AAV4B2I8"/>
<accession>A0AAV4B2I8</accession>
<dbReference type="Proteomes" id="UP000735302">
    <property type="component" value="Unassembled WGS sequence"/>
</dbReference>
<name>A0AAV4B2I8_9GAST</name>
<evidence type="ECO:0000313" key="2">
    <source>
        <dbReference type="Proteomes" id="UP000735302"/>
    </source>
</evidence>
<gene>
    <name evidence="1" type="ORF">PoB_004133500</name>
</gene>
<organism evidence="1 2">
    <name type="scientific">Plakobranchus ocellatus</name>
    <dbReference type="NCBI Taxonomy" id="259542"/>
    <lineage>
        <taxon>Eukaryota</taxon>
        <taxon>Metazoa</taxon>
        <taxon>Spiralia</taxon>
        <taxon>Lophotrochozoa</taxon>
        <taxon>Mollusca</taxon>
        <taxon>Gastropoda</taxon>
        <taxon>Heterobranchia</taxon>
        <taxon>Euthyneura</taxon>
        <taxon>Panpulmonata</taxon>
        <taxon>Sacoglossa</taxon>
        <taxon>Placobranchoidea</taxon>
        <taxon>Plakobranchidae</taxon>
        <taxon>Plakobranchus</taxon>
    </lineage>
</organism>
<proteinExistence type="predicted"/>
<dbReference type="EMBL" id="BLXT01004580">
    <property type="protein sequence ID" value="GFO14830.1"/>
    <property type="molecule type" value="Genomic_DNA"/>
</dbReference>
<evidence type="ECO:0000313" key="1">
    <source>
        <dbReference type="EMBL" id="GFO14830.1"/>
    </source>
</evidence>
<reference evidence="1 2" key="1">
    <citation type="journal article" date="2021" name="Elife">
        <title>Chloroplast acquisition without the gene transfer in kleptoplastic sea slugs, Plakobranchus ocellatus.</title>
        <authorList>
            <person name="Maeda T."/>
            <person name="Takahashi S."/>
            <person name="Yoshida T."/>
            <person name="Shimamura S."/>
            <person name="Takaki Y."/>
            <person name="Nagai Y."/>
            <person name="Toyoda A."/>
            <person name="Suzuki Y."/>
            <person name="Arimoto A."/>
            <person name="Ishii H."/>
            <person name="Satoh N."/>
            <person name="Nishiyama T."/>
            <person name="Hasebe M."/>
            <person name="Maruyama T."/>
            <person name="Minagawa J."/>
            <person name="Obokata J."/>
            <person name="Shigenobu S."/>
        </authorList>
    </citation>
    <scope>NUCLEOTIDE SEQUENCE [LARGE SCALE GENOMIC DNA]</scope>
</reference>
<sequence>MLPDIAALINAASISTGITLRNSERVNFNLSRRQSNSKCSCVLEYGKTNIVTFVQHSFRRIHYNNPPSNKLILEWYNDFIENGCICDQRKGHSGRTAVSDNVVERIRDNYLRSPKKWSLRCSQELQLPKRTVCKISRKCLRFTPYKLQLVQKL</sequence>
<comment type="caution">
    <text evidence="1">The sequence shown here is derived from an EMBL/GenBank/DDBJ whole genome shotgun (WGS) entry which is preliminary data.</text>
</comment>
<protein>
    <submittedName>
        <fullName evidence="1">Ino80 complex subunit c</fullName>
    </submittedName>
</protein>
<keyword evidence="2" id="KW-1185">Reference proteome</keyword>